<dbReference type="RefSeq" id="WP_382050183.1">
    <property type="nucleotide sequence ID" value="NZ_JBHSKJ010000027.1"/>
</dbReference>
<evidence type="ECO:0000256" key="1">
    <source>
        <dbReference type="ARBA" id="ARBA00004651"/>
    </source>
</evidence>
<organism evidence="11 12">
    <name type="scientific">Streptomyces aureoversilis</name>
    <dbReference type="NCBI Taxonomy" id="67277"/>
    <lineage>
        <taxon>Bacteria</taxon>
        <taxon>Bacillati</taxon>
        <taxon>Actinomycetota</taxon>
        <taxon>Actinomycetes</taxon>
        <taxon>Kitasatosporales</taxon>
        <taxon>Streptomycetaceae</taxon>
        <taxon>Streptomyces</taxon>
    </lineage>
</organism>
<feature type="transmembrane region" description="Helical" evidence="9">
    <location>
        <begin position="476"/>
        <end position="495"/>
    </location>
</feature>
<dbReference type="EMBL" id="JBHSKJ010000027">
    <property type="protein sequence ID" value="MFC5149503.1"/>
    <property type="molecule type" value="Genomic_DNA"/>
</dbReference>
<evidence type="ECO:0000313" key="11">
    <source>
        <dbReference type="EMBL" id="MFC5149503.1"/>
    </source>
</evidence>
<dbReference type="Gene3D" id="1.20.1250.20">
    <property type="entry name" value="MFS general substrate transporter like domains"/>
    <property type="match status" value="1"/>
</dbReference>
<proteinExistence type="predicted"/>
<feature type="transmembrane region" description="Helical" evidence="9">
    <location>
        <begin position="53"/>
        <end position="70"/>
    </location>
</feature>
<keyword evidence="7" id="KW-0046">Antibiotic resistance</keyword>
<reference evidence="12" key="1">
    <citation type="journal article" date="2019" name="Int. J. Syst. Evol. Microbiol.">
        <title>The Global Catalogue of Microorganisms (GCM) 10K type strain sequencing project: providing services to taxonomists for standard genome sequencing and annotation.</title>
        <authorList>
            <consortium name="The Broad Institute Genomics Platform"/>
            <consortium name="The Broad Institute Genome Sequencing Center for Infectious Disease"/>
            <person name="Wu L."/>
            <person name="Ma J."/>
        </authorList>
    </citation>
    <scope>NUCLEOTIDE SEQUENCE [LARGE SCALE GENOMIC DNA]</scope>
    <source>
        <strain evidence="12">CGMCC 4.1641</strain>
    </source>
</reference>
<dbReference type="PANTHER" id="PTHR42718:SF47">
    <property type="entry name" value="METHYL VIOLOGEN RESISTANCE PROTEIN SMVA"/>
    <property type="match status" value="1"/>
</dbReference>
<dbReference type="Proteomes" id="UP001596222">
    <property type="component" value="Unassembled WGS sequence"/>
</dbReference>
<keyword evidence="6 9" id="KW-0472">Membrane</keyword>
<keyword evidence="3" id="KW-1003">Cell membrane</keyword>
<evidence type="ECO:0000256" key="5">
    <source>
        <dbReference type="ARBA" id="ARBA00022989"/>
    </source>
</evidence>
<dbReference type="InterPro" id="IPR020846">
    <property type="entry name" value="MFS_dom"/>
</dbReference>
<feature type="region of interest" description="Disordered" evidence="8">
    <location>
        <begin position="504"/>
        <end position="591"/>
    </location>
</feature>
<sequence>MTAAPNGLADRRTWTGLVVLLLPTLVLSMDMGVLFFAVPFISSDLEPSGTQQLWIMDSYSFLLAGLLIPMGAFGDRIGRRRLLLCGAAGFAAASLLGAYSHGVTQLIAARALLGITGATLMPSTLALIRNMFHDPRQRQTAITAWTAASTAGATLGPVAGGLLLNHFWWGSTFLLSIPVMALLLLAGPFLLPEYRAPRDGRFDLLGAGLSLATVLPVVYGVKTLAIEGWRPAPALILVAGLVLGALFVRRQRTAAHPLIDLGLFRIRTFSGALTVNTVAMFAMMGFTLFTSQYLQLIKGMSPLAASLWSLVPSAGVGVAVGLSSVLSGRVRPAHQMAGGLLVGALGFGLMTLVGPDSPVALVLTAAGVLCAGTVGTMTLTADLAISAAPAERAGAAAATSETATELGSSLGIAVLGAVGAAVYRSQLTDSMPSGLSRQAADAARDTLGGAVAVAARLPDLARNELSAASRAAFADGMHLAALVGLVFMVGAALLGGRLMRHLPASTLPLPPPPTPTPEAKPDRAEADAQGVADSPSADACSSDVPATDAAPNDTPATDAAGAGSGTGPGTGPAEAIVLAVAPTQGRSSGRS</sequence>
<feature type="transmembrane region" description="Helical" evidence="9">
    <location>
        <begin position="82"/>
        <end position="101"/>
    </location>
</feature>
<evidence type="ECO:0000256" key="2">
    <source>
        <dbReference type="ARBA" id="ARBA00022448"/>
    </source>
</evidence>
<protein>
    <submittedName>
        <fullName evidence="11">MFS transporter</fullName>
    </submittedName>
</protein>
<feature type="transmembrane region" description="Helical" evidence="9">
    <location>
        <begin position="406"/>
        <end position="423"/>
    </location>
</feature>
<evidence type="ECO:0000256" key="6">
    <source>
        <dbReference type="ARBA" id="ARBA00023136"/>
    </source>
</evidence>
<accession>A0ABW0AA61</accession>
<dbReference type="PANTHER" id="PTHR42718">
    <property type="entry name" value="MAJOR FACILITATOR SUPERFAMILY MULTIDRUG TRANSPORTER MFSC"/>
    <property type="match status" value="1"/>
</dbReference>
<evidence type="ECO:0000256" key="8">
    <source>
        <dbReference type="SAM" id="MobiDB-lite"/>
    </source>
</evidence>
<dbReference type="CDD" id="cd17321">
    <property type="entry name" value="MFS_MMR_MDR_like"/>
    <property type="match status" value="1"/>
</dbReference>
<feature type="transmembrane region" description="Helical" evidence="9">
    <location>
        <begin position="17"/>
        <end position="41"/>
    </location>
</feature>
<feature type="transmembrane region" description="Helical" evidence="9">
    <location>
        <begin position="140"/>
        <end position="160"/>
    </location>
</feature>
<gene>
    <name evidence="11" type="ORF">ACFPP6_33115</name>
</gene>
<feature type="transmembrane region" description="Helical" evidence="9">
    <location>
        <begin position="337"/>
        <end position="354"/>
    </location>
</feature>
<feature type="compositionally biased region" description="Low complexity" evidence="8">
    <location>
        <begin position="531"/>
        <end position="561"/>
    </location>
</feature>
<keyword evidence="12" id="KW-1185">Reference proteome</keyword>
<comment type="caution">
    <text evidence="11">The sequence shown here is derived from an EMBL/GenBank/DDBJ whole genome shotgun (WGS) entry which is preliminary data.</text>
</comment>
<dbReference type="InterPro" id="IPR011701">
    <property type="entry name" value="MFS"/>
</dbReference>
<keyword evidence="4 9" id="KW-0812">Transmembrane</keyword>
<feature type="transmembrane region" description="Helical" evidence="9">
    <location>
        <begin position="107"/>
        <end position="128"/>
    </location>
</feature>
<evidence type="ECO:0000259" key="10">
    <source>
        <dbReference type="PROSITE" id="PS50850"/>
    </source>
</evidence>
<dbReference type="PROSITE" id="PS50850">
    <property type="entry name" value="MFS"/>
    <property type="match status" value="1"/>
</dbReference>
<dbReference type="SUPFAM" id="SSF103473">
    <property type="entry name" value="MFS general substrate transporter"/>
    <property type="match status" value="1"/>
</dbReference>
<feature type="transmembrane region" description="Helical" evidence="9">
    <location>
        <begin position="202"/>
        <end position="219"/>
    </location>
</feature>
<dbReference type="Gene3D" id="1.20.1720.10">
    <property type="entry name" value="Multidrug resistance protein D"/>
    <property type="match status" value="1"/>
</dbReference>
<feature type="transmembrane region" description="Helical" evidence="9">
    <location>
        <begin position="303"/>
        <end position="325"/>
    </location>
</feature>
<keyword evidence="5 9" id="KW-1133">Transmembrane helix</keyword>
<dbReference type="InterPro" id="IPR036259">
    <property type="entry name" value="MFS_trans_sf"/>
</dbReference>
<evidence type="ECO:0000256" key="7">
    <source>
        <dbReference type="ARBA" id="ARBA00023251"/>
    </source>
</evidence>
<evidence type="ECO:0000256" key="3">
    <source>
        <dbReference type="ARBA" id="ARBA00022475"/>
    </source>
</evidence>
<feature type="transmembrane region" description="Helical" evidence="9">
    <location>
        <begin position="166"/>
        <end position="190"/>
    </location>
</feature>
<name>A0ABW0AA61_9ACTN</name>
<keyword evidence="2" id="KW-0813">Transport</keyword>
<feature type="transmembrane region" description="Helical" evidence="9">
    <location>
        <begin position="269"/>
        <end position="291"/>
    </location>
</feature>
<dbReference type="Pfam" id="PF07690">
    <property type="entry name" value="MFS_1"/>
    <property type="match status" value="1"/>
</dbReference>
<evidence type="ECO:0000256" key="4">
    <source>
        <dbReference type="ARBA" id="ARBA00022692"/>
    </source>
</evidence>
<comment type="subcellular location">
    <subcellularLocation>
        <location evidence="1">Cell membrane</location>
        <topology evidence="1">Multi-pass membrane protein</topology>
    </subcellularLocation>
</comment>
<evidence type="ECO:0000313" key="12">
    <source>
        <dbReference type="Proteomes" id="UP001596222"/>
    </source>
</evidence>
<feature type="transmembrane region" description="Helical" evidence="9">
    <location>
        <begin position="231"/>
        <end position="248"/>
    </location>
</feature>
<feature type="transmembrane region" description="Helical" evidence="9">
    <location>
        <begin position="360"/>
        <end position="385"/>
    </location>
</feature>
<feature type="domain" description="Major facilitator superfamily (MFS) profile" evidence="10">
    <location>
        <begin position="16"/>
        <end position="466"/>
    </location>
</feature>
<evidence type="ECO:0000256" key="9">
    <source>
        <dbReference type="SAM" id="Phobius"/>
    </source>
</evidence>
<feature type="compositionally biased region" description="Pro residues" evidence="8">
    <location>
        <begin position="508"/>
        <end position="518"/>
    </location>
</feature>